<evidence type="ECO:0000256" key="5">
    <source>
        <dbReference type="ARBA" id="ARBA00022944"/>
    </source>
</evidence>
<dbReference type="InterPro" id="IPR007554">
    <property type="entry name" value="Glycerophosphate_synth"/>
</dbReference>
<keyword evidence="3" id="KW-1003">Cell membrane</keyword>
<dbReference type="Pfam" id="PF04464">
    <property type="entry name" value="Glyphos_transf"/>
    <property type="match status" value="1"/>
</dbReference>
<dbReference type="GO" id="GO:0019350">
    <property type="term" value="P:teichoic acid biosynthetic process"/>
    <property type="evidence" value="ECO:0007669"/>
    <property type="project" value="UniProtKB-KW"/>
</dbReference>
<dbReference type="InterPro" id="IPR043148">
    <property type="entry name" value="TagF_C"/>
</dbReference>
<evidence type="ECO:0000313" key="9">
    <source>
        <dbReference type="Proteomes" id="UP000281813"/>
    </source>
</evidence>
<keyword evidence="6 7" id="KW-0472">Membrane</keyword>
<evidence type="ECO:0000256" key="6">
    <source>
        <dbReference type="ARBA" id="ARBA00023136"/>
    </source>
</evidence>
<comment type="subcellular location">
    <subcellularLocation>
        <location evidence="1">Cell membrane</location>
        <topology evidence="1">Peripheral membrane protein</topology>
    </subcellularLocation>
</comment>
<evidence type="ECO:0000313" key="8">
    <source>
        <dbReference type="EMBL" id="RKQ11959.1"/>
    </source>
</evidence>
<dbReference type="GO" id="GO:0047355">
    <property type="term" value="F:CDP-glycerol glycerophosphotransferase activity"/>
    <property type="evidence" value="ECO:0007669"/>
    <property type="project" value="InterPro"/>
</dbReference>
<comment type="similarity">
    <text evidence="2">Belongs to the CDP-glycerol glycerophosphotransferase family.</text>
</comment>
<evidence type="ECO:0000256" key="4">
    <source>
        <dbReference type="ARBA" id="ARBA00022679"/>
    </source>
</evidence>
<sequence>MAREVAVSIYLFTFQLIFNIFKLFPLKDKTTFVSSFGRNILYTLREVEKQTEHRIVILKTYPCNITFKKLAHRRIINFKFSYILNWIFGIYHLATSKKVFVDNYFGFLAVTAFNPDVTCVQLWHAAGAIKQFGLRDLSIENRPKSAFRRFKAVYQRFDYIIVGSEKMADIFKEGFGVKNKQILRTGIPRTDFFYDDEATEKASEALYAYFPIIKEKKVILYAPTYRDNELNIHDIKLDIDQMYRNFHNEYVLFLSLHPAIKANIKNKYPDFAFDVSSYNINHMLTIADILITDYSSIPFEFSLLNKPMIFYAYDIDQYAEERGFWENYEELVPGPVIETMDELIRVIHSRDFDLGRIREFSNEWNKYSRGVSSEGLVNAVYHSKE</sequence>
<dbReference type="Gene3D" id="3.40.50.12580">
    <property type="match status" value="1"/>
</dbReference>
<evidence type="ECO:0000256" key="1">
    <source>
        <dbReference type="ARBA" id="ARBA00004202"/>
    </source>
</evidence>
<dbReference type="SUPFAM" id="SSF53756">
    <property type="entry name" value="UDP-Glycosyltransferase/glycogen phosphorylase"/>
    <property type="match status" value="1"/>
</dbReference>
<dbReference type="OrthoDB" id="9811865at2"/>
<reference evidence="8 9" key="1">
    <citation type="journal article" date="2015" name="Antonie Van Leeuwenhoek">
        <title>Oceanobacillus bengalensis sp. nov., a bacterium isolated from seawater of the Bay of Bengal.</title>
        <authorList>
            <person name="Yongchang O."/>
            <person name="Xiang W."/>
            <person name="Wang G."/>
        </authorList>
    </citation>
    <scope>NUCLEOTIDE SEQUENCE [LARGE SCALE GENOMIC DNA]</scope>
    <source>
        <strain evidence="8 9">MCCC 1K00260</strain>
    </source>
</reference>
<keyword evidence="7" id="KW-1133">Transmembrane helix</keyword>
<keyword evidence="9" id="KW-1185">Reference proteome</keyword>
<accession>A0A494YRF1</accession>
<protein>
    <submittedName>
        <fullName evidence="8">CDP-glycerol glycerophosphotransferase family protein</fullName>
    </submittedName>
</protein>
<feature type="transmembrane region" description="Helical" evidence="7">
    <location>
        <begin position="6"/>
        <end position="24"/>
    </location>
</feature>
<dbReference type="Gene3D" id="3.40.50.11820">
    <property type="match status" value="1"/>
</dbReference>
<name>A0A494YRF1_9BACI</name>
<dbReference type="EMBL" id="RBZO01000052">
    <property type="protein sequence ID" value="RKQ11959.1"/>
    <property type="molecule type" value="Genomic_DNA"/>
</dbReference>
<dbReference type="AlphaFoldDB" id="A0A494YRF1"/>
<dbReference type="PANTHER" id="PTHR37316:SF1">
    <property type="entry name" value="TEICHOIC ACID GLYCEROL-PHOSPHATE PRIMASE"/>
    <property type="match status" value="1"/>
</dbReference>
<dbReference type="RefSeq" id="WP_121134651.1">
    <property type="nucleotide sequence ID" value="NZ_JBHUIL010000085.1"/>
</dbReference>
<organism evidence="8 9">
    <name type="scientific">Oceanobacillus bengalensis</name>
    <dbReference type="NCBI Taxonomy" id="1435466"/>
    <lineage>
        <taxon>Bacteria</taxon>
        <taxon>Bacillati</taxon>
        <taxon>Bacillota</taxon>
        <taxon>Bacilli</taxon>
        <taxon>Bacillales</taxon>
        <taxon>Bacillaceae</taxon>
        <taxon>Oceanobacillus</taxon>
    </lineage>
</organism>
<gene>
    <name evidence="8" type="ORF">D8M05_19170</name>
</gene>
<comment type="caution">
    <text evidence="8">The sequence shown here is derived from an EMBL/GenBank/DDBJ whole genome shotgun (WGS) entry which is preliminary data.</text>
</comment>
<dbReference type="InterPro" id="IPR043149">
    <property type="entry name" value="TagF_N"/>
</dbReference>
<evidence type="ECO:0000256" key="3">
    <source>
        <dbReference type="ARBA" id="ARBA00022475"/>
    </source>
</evidence>
<evidence type="ECO:0000256" key="2">
    <source>
        <dbReference type="ARBA" id="ARBA00010488"/>
    </source>
</evidence>
<keyword evidence="5" id="KW-0777">Teichoic acid biosynthesis</keyword>
<dbReference type="GO" id="GO:0005886">
    <property type="term" value="C:plasma membrane"/>
    <property type="evidence" value="ECO:0007669"/>
    <property type="project" value="UniProtKB-SubCell"/>
</dbReference>
<dbReference type="Proteomes" id="UP000281813">
    <property type="component" value="Unassembled WGS sequence"/>
</dbReference>
<proteinExistence type="inferred from homology"/>
<keyword evidence="7" id="KW-0812">Transmembrane</keyword>
<dbReference type="PANTHER" id="PTHR37316">
    <property type="entry name" value="TEICHOIC ACID GLYCEROL-PHOSPHATE PRIMASE"/>
    <property type="match status" value="1"/>
</dbReference>
<dbReference type="InterPro" id="IPR051612">
    <property type="entry name" value="Teichoic_Acid_Biosynth"/>
</dbReference>
<keyword evidence="4 8" id="KW-0808">Transferase</keyword>
<evidence type="ECO:0000256" key="7">
    <source>
        <dbReference type="SAM" id="Phobius"/>
    </source>
</evidence>